<keyword evidence="12" id="KW-1185">Reference proteome</keyword>
<feature type="compositionally biased region" description="Acidic residues" evidence="10">
    <location>
        <begin position="292"/>
        <end position="301"/>
    </location>
</feature>
<feature type="compositionally biased region" description="Basic residues" evidence="10">
    <location>
        <begin position="14"/>
        <end position="26"/>
    </location>
</feature>
<comment type="catalytic activity">
    <reaction evidence="7">
        <text>L-threonyl-[protein] + ATP = O-phospho-L-threonyl-[protein] + ADP + H(+)</text>
        <dbReference type="Rhea" id="RHEA:46608"/>
        <dbReference type="Rhea" id="RHEA-COMP:11060"/>
        <dbReference type="Rhea" id="RHEA-COMP:11605"/>
        <dbReference type="ChEBI" id="CHEBI:15378"/>
        <dbReference type="ChEBI" id="CHEBI:30013"/>
        <dbReference type="ChEBI" id="CHEBI:30616"/>
        <dbReference type="ChEBI" id="CHEBI:61977"/>
        <dbReference type="ChEBI" id="CHEBI:456216"/>
        <dbReference type="EC" id="2.7.11.1"/>
    </reaction>
</comment>
<dbReference type="PROSITE" id="PS00107">
    <property type="entry name" value="PROTEIN_KINASE_ATP"/>
    <property type="match status" value="1"/>
</dbReference>
<dbReference type="GO" id="GO:0005524">
    <property type="term" value="F:ATP binding"/>
    <property type="evidence" value="ECO:0007669"/>
    <property type="project" value="UniProtKB-UniRule"/>
</dbReference>
<keyword evidence="2" id="KW-0723">Serine/threonine-protein kinase</keyword>
<evidence type="ECO:0000256" key="2">
    <source>
        <dbReference type="ARBA" id="ARBA00022527"/>
    </source>
</evidence>
<organism evidence="12 13">
    <name type="scientific">Caenorhabditis tropicalis</name>
    <dbReference type="NCBI Taxonomy" id="1561998"/>
    <lineage>
        <taxon>Eukaryota</taxon>
        <taxon>Metazoa</taxon>
        <taxon>Ecdysozoa</taxon>
        <taxon>Nematoda</taxon>
        <taxon>Chromadorea</taxon>
        <taxon>Rhabditida</taxon>
        <taxon>Rhabditina</taxon>
        <taxon>Rhabditomorpha</taxon>
        <taxon>Rhabditoidea</taxon>
        <taxon>Rhabditidae</taxon>
        <taxon>Peloderinae</taxon>
        <taxon>Caenorhabditis</taxon>
    </lineage>
</organism>
<dbReference type="PROSITE" id="PS50011">
    <property type="entry name" value="PROTEIN_KINASE_DOM"/>
    <property type="match status" value="1"/>
</dbReference>
<dbReference type="STRING" id="1561998.A0A1I7UQQ9"/>
<dbReference type="PANTHER" id="PTHR47634">
    <property type="entry name" value="PROTEIN KINASE DOMAIN-CONTAINING PROTEIN-RELATED"/>
    <property type="match status" value="1"/>
</dbReference>
<evidence type="ECO:0000256" key="10">
    <source>
        <dbReference type="SAM" id="MobiDB-lite"/>
    </source>
</evidence>
<dbReference type="AlphaFoldDB" id="A0A1I7UQQ9"/>
<keyword evidence="6 9" id="KW-0067">ATP-binding</keyword>
<evidence type="ECO:0000256" key="6">
    <source>
        <dbReference type="ARBA" id="ARBA00022840"/>
    </source>
</evidence>
<evidence type="ECO:0000259" key="11">
    <source>
        <dbReference type="PROSITE" id="PS50011"/>
    </source>
</evidence>
<dbReference type="InterPro" id="IPR017441">
    <property type="entry name" value="Protein_kinase_ATP_BS"/>
</dbReference>
<feature type="domain" description="Protein kinase" evidence="11">
    <location>
        <begin position="510"/>
        <end position="702"/>
    </location>
</feature>
<feature type="region of interest" description="Disordered" evidence="10">
    <location>
        <begin position="1"/>
        <end position="50"/>
    </location>
</feature>
<evidence type="ECO:0000256" key="3">
    <source>
        <dbReference type="ARBA" id="ARBA00022679"/>
    </source>
</evidence>
<sequence length="702" mass="77959">MGGPDKNSTVPLANKKKKKKNNKKRYPTAPNATPPQAGEKNANVKNGAVSTNGTSHVERLAGRAPPLLLPAIDYPGVTSYVEASDHLNITDVFPTVLFMFVVLFCRWLNGFGPRQERLQRFEDEALRRRRRFRVHSEESEELEDHEAYSETDICTQLMASSGDVTCNINVDLIDQNRFYFFVKQRSETETITTVELSPKEASTSTHKEEAEINLVFASAEDNGGVLSTLKVPDSSLMVTYNVSEDKTVREKEDHLPHSISVVVNESDDEQSLLSQDGSRCSDEAVNSCISASDEEDVESQEDSFHVNDATEDSVDSVSSIETEEDQPVEDMNSCHSEEGEQDGKKLSVDEDTSTSKYDNLPVEMRSAKDGEESEGTIDSSVSSSTSSTSGDDEDDSATSYDSDDIEIQMFEYDLSSACASASISIPRPTIIPKTKKKPEVNANEERVDDVSVSPGRSDSPGGGGGHSDSFQDLDPAEQLGSDDEEQEDPRDYKRGGYHPVNIGDVFNARYHVIRKLGWGHFSTVWLAWDTQEKRFVAMKIVKSAEHYTEAALDEIKLLLSVRSADPDDIGCHKVVQLLDEFTVTGINGQHVAMVFEVLGCNLLKLIIRSNYRGLHLEQVRKICKQILEALRYMHDKCGIIHTDIKPENVLITMSREEIKIMAQHAVVARKMNMKMSGSAVSTAPDHLVKLAQENMTKNKKRS</sequence>
<evidence type="ECO:0000256" key="1">
    <source>
        <dbReference type="ARBA" id="ARBA00012513"/>
    </source>
</evidence>
<accession>A0A1I7UQQ9</accession>
<proteinExistence type="predicted"/>
<evidence type="ECO:0000256" key="4">
    <source>
        <dbReference type="ARBA" id="ARBA00022741"/>
    </source>
</evidence>
<feature type="compositionally biased region" description="Basic and acidic residues" evidence="10">
    <location>
        <begin position="437"/>
        <end position="449"/>
    </location>
</feature>
<dbReference type="SMART" id="SM00220">
    <property type="entry name" value="S_TKc"/>
    <property type="match status" value="1"/>
</dbReference>
<dbReference type="InterPro" id="IPR051334">
    <property type="entry name" value="SRPK"/>
</dbReference>
<feature type="compositionally biased region" description="Low complexity" evidence="10">
    <location>
        <begin position="450"/>
        <end position="459"/>
    </location>
</feature>
<feature type="binding site" evidence="9">
    <location>
        <position position="539"/>
    </location>
    <ligand>
        <name>ATP</name>
        <dbReference type="ChEBI" id="CHEBI:30616"/>
    </ligand>
</feature>
<dbReference type="GO" id="GO:0005634">
    <property type="term" value="C:nucleus"/>
    <property type="evidence" value="ECO:0007669"/>
    <property type="project" value="TreeGrafter"/>
</dbReference>
<dbReference type="GO" id="GO:0000245">
    <property type="term" value="P:spliceosomal complex assembly"/>
    <property type="evidence" value="ECO:0007669"/>
    <property type="project" value="TreeGrafter"/>
</dbReference>
<dbReference type="GO" id="GO:0004674">
    <property type="term" value="F:protein serine/threonine kinase activity"/>
    <property type="evidence" value="ECO:0007669"/>
    <property type="project" value="UniProtKB-KW"/>
</dbReference>
<feature type="region of interest" description="Disordered" evidence="10">
    <location>
        <begin position="434"/>
        <end position="496"/>
    </location>
</feature>
<dbReference type="EC" id="2.7.11.1" evidence="1"/>
<protein>
    <recommendedName>
        <fullName evidence="1">non-specific serine/threonine protein kinase</fullName>
        <ecNumber evidence="1">2.7.11.1</ecNumber>
    </recommendedName>
</protein>
<feature type="region of interest" description="Disordered" evidence="10">
    <location>
        <begin position="261"/>
        <end position="400"/>
    </location>
</feature>
<dbReference type="InterPro" id="IPR011009">
    <property type="entry name" value="Kinase-like_dom_sf"/>
</dbReference>
<dbReference type="GO" id="GO:0005737">
    <property type="term" value="C:cytoplasm"/>
    <property type="evidence" value="ECO:0007669"/>
    <property type="project" value="TreeGrafter"/>
</dbReference>
<dbReference type="Pfam" id="PF00069">
    <property type="entry name" value="Pkinase"/>
    <property type="match status" value="1"/>
</dbReference>
<reference evidence="13" key="1">
    <citation type="submission" date="2016-11" db="UniProtKB">
        <authorList>
            <consortium name="WormBaseParasite"/>
        </authorList>
    </citation>
    <scope>IDENTIFICATION</scope>
</reference>
<feature type="compositionally biased region" description="Basic and acidic residues" evidence="10">
    <location>
        <begin position="335"/>
        <end position="348"/>
    </location>
</feature>
<evidence type="ECO:0000256" key="8">
    <source>
        <dbReference type="ARBA" id="ARBA00048679"/>
    </source>
</evidence>
<keyword evidence="3" id="KW-0808">Transferase</keyword>
<dbReference type="FunFam" id="3.30.200.20:FF:000163">
    <property type="entry name" value="SRSF protein kinase 2 isoform X1"/>
    <property type="match status" value="1"/>
</dbReference>
<evidence type="ECO:0000313" key="12">
    <source>
        <dbReference type="Proteomes" id="UP000095282"/>
    </source>
</evidence>
<dbReference type="eggNOG" id="KOG1290">
    <property type="taxonomic scope" value="Eukaryota"/>
</dbReference>
<feature type="compositionally biased region" description="Acidic residues" evidence="10">
    <location>
        <begin position="390"/>
        <end position="400"/>
    </location>
</feature>
<keyword evidence="5" id="KW-0418">Kinase</keyword>
<evidence type="ECO:0000256" key="9">
    <source>
        <dbReference type="PROSITE-ProRule" id="PRU10141"/>
    </source>
</evidence>
<evidence type="ECO:0000256" key="7">
    <source>
        <dbReference type="ARBA" id="ARBA00047899"/>
    </source>
</evidence>
<dbReference type="WBParaSite" id="Csp11.Scaffold630.g18399.t1">
    <property type="protein sequence ID" value="Csp11.Scaffold630.g18399.t1"/>
    <property type="gene ID" value="Csp11.Scaffold630.g18399"/>
</dbReference>
<dbReference type="InterPro" id="IPR000719">
    <property type="entry name" value="Prot_kinase_dom"/>
</dbReference>
<dbReference type="PANTHER" id="PTHR47634:SF9">
    <property type="entry name" value="PROTEIN KINASE DOMAIN-CONTAINING PROTEIN-RELATED"/>
    <property type="match status" value="1"/>
</dbReference>
<dbReference type="InterPro" id="IPR008271">
    <property type="entry name" value="Ser/Thr_kinase_AS"/>
</dbReference>
<comment type="catalytic activity">
    <reaction evidence="8">
        <text>L-seryl-[protein] + ATP = O-phospho-L-seryl-[protein] + ADP + H(+)</text>
        <dbReference type="Rhea" id="RHEA:17989"/>
        <dbReference type="Rhea" id="RHEA-COMP:9863"/>
        <dbReference type="Rhea" id="RHEA-COMP:11604"/>
        <dbReference type="ChEBI" id="CHEBI:15378"/>
        <dbReference type="ChEBI" id="CHEBI:29999"/>
        <dbReference type="ChEBI" id="CHEBI:30616"/>
        <dbReference type="ChEBI" id="CHEBI:83421"/>
        <dbReference type="ChEBI" id="CHEBI:456216"/>
        <dbReference type="EC" id="2.7.11.1"/>
    </reaction>
</comment>
<feature type="compositionally biased region" description="Polar residues" evidence="10">
    <location>
        <begin position="1"/>
        <end position="11"/>
    </location>
</feature>
<dbReference type="Proteomes" id="UP000095282">
    <property type="component" value="Unplaced"/>
</dbReference>
<dbReference type="Gene3D" id="3.30.200.20">
    <property type="entry name" value="Phosphorylase Kinase, domain 1"/>
    <property type="match status" value="1"/>
</dbReference>
<dbReference type="FunFam" id="1.10.510.10:FF:001065">
    <property type="entry name" value="Serine/threonine-protein kinase spk-1"/>
    <property type="match status" value="1"/>
</dbReference>
<feature type="compositionally biased region" description="Low complexity" evidence="10">
    <location>
        <begin position="376"/>
        <end position="389"/>
    </location>
</feature>
<evidence type="ECO:0000313" key="13">
    <source>
        <dbReference type="WBParaSite" id="Csp11.Scaffold630.g18399.t1"/>
    </source>
</evidence>
<keyword evidence="4 9" id="KW-0547">Nucleotide-binding</keyword>
<dbReference type="GO" id="GO:0050684">
    <property type="term" value="P:regulation of mRNA processing"/>
    <property type="evidence" value="ECO:0007669"/>
    <property type="project" value="TreeGrafter"/>
</dbReference>
<dbReference type="PROSITE" id="PS00108">
    <property type="entry name" value="PROTEIN_KINASE_ST"/>
    <property type="match status" value="1"/>
</dbReference>
<dbReference type="SUPFAM" id="SSF56112">
    <property type="entry name" value="Protein kinase-like (PK-like)"/>
    <property type="match status" value="1"/>
</dbReference>
<name>A0A1I7UQQ9_9PELO</name>
<dbReference type="Gene3D" id="1.10.510.10">
    <property type="entry name" value="Transferase(Phosphotransferase) domain 1"/>
    <property type="match status" value="1"/>
</dbReference>
<evidence type="ECO:0000256" key="5">
    <source>
        <dbReference type="ARBA" id="ARBA00022777"/>
    </source>
</evidence>